<dbReference type="InterPro" id="IPR001910">
    <property type="entry name" value="Inosine/uridine_hydrolase_dom"/>
</dbReference>
<dbReference type="EMBL" id="AP022583">
    <property type="protein sequence ID" value="BBY07368.1"/>
    <property type="molecule type" value="Genomic_DNA"/>
</dbReference>
<organism evidence="4 7">
    <name type="scientific">Mycobacterium noviomagense</name>
    <dbReference type="NCBI Taxonomy" id="459858"/>
    <lineage>
        <taxon>Bacteria</taxon>
        <taxon>Bacillati</taxon>
        <taxon>Actinomycetota</taxon>
        <taxon>Actinomycetes</taxon>
        <taxon>Mycobacteriales</taxon>
        <taxon>Mycobacteriaceae</taxon>
        <taxon>Mycobacterium</taxon>
    </lineage>
</organism>
<evidence type="ECO:0000256" key="1">
    <source>
        <dbReference type="ARBA" id="ARBA00022801"/>
    </source>
</evidence>
<dbReference type="GO" id="GO:0045437">
    <property type="term" value="F:uridine nucleosidase activity"/>
    <property type="evidence" value="ECO:0007669"/>
    <property type="project" value="UniProtKB-ARBA"/>
</dbReference>
<dbReference type="SUPFAM" id="SSF53590">
    <property type="entry name" value="Nucleoside hydrolase"/>
    <property type="match status" value="1"/>
</dbReference>
<evidence type="ECO:0000313" key="6">
    <source>
        <dbReference type="Proteomes" id="UP000192374"/>
    </source>
</evidence>
<dbReference type="Pfam" id="PF01156">
    <property type="entry name" value="IU_nuc_hydro"/>
    <property type="match status" value="1"/>
</dbReference>
<keyword evidence="6" id="KW-1185">Reference proteome</keyword>
<gene>
    <name evidence="5" type="ORF">BST37_11520</name>
    <name evidence="4" type="ORF">MNVI_26860</name>
</gene>
<dbReference type="PROSITE" id="PS01247">
    <property type="entry name" value="IUNH"/>
    <property type="match status" value="1"/>
</dbReference>
<dbReference type="CDD" id="cd02653">
    <property type="entry name" value="nuc_hydro_3"/>
    <property type="match status" value="1"/>
</dbReference>
<protein>
    <submittedName>
        <fullName evidence="4">Nucleoside hydrolase</fullName>
    </submittedName>
</protein>
<dbReference type="EMBL" id="MVIC01000018">
    <property type="protein sequence ID" value="ORB14284.1"/>
    <property type="molecule type" value="Genomic_DNA"/>
</dbReference>
<dbReference type="OrthoDB" id="9797882at2"/>
<name>A0A7I7PFH9_9MYCO</name>
<evidence type="ECO:0000313" key="7">
    <source>
        <dbReference type="Proteomes" id="UP000466894"/>
    </source>
</evidence>
<dbReference type="KEGG" id="mnv:MNVI_26860"/>
<dbReference type="GO" id="GO:0006152">
    <property type="term" value="P:purine nucleoside catabolic process"/>
    <property type="evidence" value="ECO:0007669"/>
    <property type="project" value="TreeGrafter"/>
</dbReference>
<dbReference type="GO" id="GO:0008477">
    <property type="term" value="F:purine nucleosidase activity"/>
    <property type="evidence" value="ECO:0007669"/>
    <property type="project" value="TreeGrafter"/>
</dbReference>
<evidence type="ECO:0000256" key="2">
    <source>
        <dbReference type="ARBA" id="ARBA00023295"/>
    </source>
</evidence>
<dbReference type="InterPro" id="IPR023186">
    <property type="entry name" value="IUNH"/>
</dbReference>
<dbReference type="RefSeq" id="WP_083087845.1">
    <property type="nucleotide sequence ID" value="NZ_AP022583.1"/>
</dbReference>
<dbReference type="InterPro" id="IPR036452">
    <property type="entry name" value="Ribo_hydro-like"/>
</dbReference>
<evidence type="ECO:0000313" key="5">
    <source>
        <dbReference type="EMBL" id="ORB14284.1"/>
    </source>
</evidence>
<evidence type="ECO:0000259" key="3">
    <source>
        <dbReference type="Pfam" id="PF01156"/>
    </source>
</evidence>
<dbReference type="PANTHER" id="PTHR12304:SF4">
    <property type="entry name" value="URIDINE NUCLEOSIDASE"/>
    <property type="match status" value="1"/>
</dbReference>
<keyword evidence="1 4" id="KW-0378">Hydrolase</keyword>
<dbReference type="PANTHER" id="PTHR12304">
    <property type="entry name" value="INOSINE-URIDINE PREFERRING NUCLEOSIDE HYDROLASE"/>
    <property type="match status" value="1"/>
</dbReference>
<sequence length="349" mass="36770">MNAAAPVLADVDTGVDDAIALVYLLASPATELVGIASTGGNVGVEQVCVNNLGLLELCGVSEIPVSKGATQPLSCPMCPPGKSHGPNGLGYAELPASDRRLTDHDAATAWVRAAHAHPGELIGVATGPLTNLALALRAEPALPTLLRRLVIMGGAYDYRGNTNPVAEWNIKVDPEAAAEVFASWNVEPQRLPILCGLDLTRHIAMTPEILARLAAAAGSSTTMVMSADDERGSRSSASNPLIRVIEDAMRFYFEAHLDYGHGYLAHLHDPLAAAVALDPDLIQTQPATVDVELTGTLTRGMTVTDWSGSWGRKPNALIGVSVDPAAFFDRFIDRVGPFARRIGAKPAYS</sequence>
<keyword evidence="2" id="KW-0326">Glycosidase</keyword>
<reference evidence="5 6" key="1">
    <citation type="submission" date="2017-02" db="EMBL/GenBank/DDBJ databases">
        <title>The new phylogeny of genus Mycobacterium.</title>
        <authorList>
            <person name="Tortoli E."/>
            <person name="Trovato A."/>
            <person name="Cirillo D.M."/>
        </authorList>
    </citation>
    <scope>NUCLEOTIDE SEQUENCE [LARGE SCALE GENOMIC DNA]</scope>
    <source>
        <strain evidence="5 6">DSM 45145</strain>
    </source>
</reference>
<proteinExistence type="predicted"/>
<dbReference type="GO" id="GO:0005829">
    <property type="term" value="C:cytosol"/>
    <property type="evidence" value="ECO:0007669"/>
    <property type="project" value="TreeGrafter"/>
</dbReference>
<reference evidence="4 7" key="2">
    <citation type="journal article" date="2019" name="Emerg. Microbes Infect.">
        <title>Comprehensive subspecies identification of 175 nontuberculous mycobacteria species based on 7547 genomic profiles.</title>
        <authorList>
            <person name="Matsumoto Y."/>
            <person name="Kinjo T."/>
            <person name="Motooka D."/>
            <person name="Nabeya D."/>
            <person name="Jung N."/>
            <person name="Uechi K."/>
            <person name="Horii T."/>
            <person name="Iida T."/>
            <person name="Fujita J."/>
            <person name="Nakamura S."/>
        </authorList>
    </citation>
    <scope>NUCLEOTIDE SEQUENCE [LARGE SCALE GENOMIC DNA]</scope>
    <source>
        <strain evidence="4 7">JCM 16367</strain>
    </source>
</reference>
<accession>A0A7I7PFH9</accession>
<dbReference type="Gene3D" id="3.90.245.10">
    <property type="entry name" value="Ribonucleoside hydrolase-like"/>
    <property type="match status" value="1"/>
</dbReference>
<dbReference type="InterPro" id="IPR015910">
    <property type="entry name" value="I/U_nuclsd_hydro_CS"/>
</dbReference>
<dbReference type="Proteomes" id="UP000192374">
    <property type="component" value="Unassembled WGS sequence"/>
</dbReference>
<reference evidence="4" key="3">
    <citation type="submission" date="2020-02" db="EMBL/GenBank/DDBJ databases">
        <authorList>
            <person name="Matsumoto Y."/>
            <person name="Motooka D."/>
            <person name="Nakamura S."/>
        </authorList>
    </citation>
    <scope>NUCLEOTIDE SEQUENCE</scope>
    <source>
        <strain evidence="4">JCM 16367</strain>
    </source>
</reference>
<evidence type="ECO:0000313" key="4">
    <source>
        <dbReference type="EMBL" id="BBY07368.1"/>
    </source>
</evidence>
<dbReference type="Proteomes" id="UP000466894">
    <property type="component" value="Chromosome"/>
</dbReference>
<feature type="domain" description="Inosine/uridine-preferring nucleoside hydrolase" evidence="3">
    <location>
        <begin position="7"/>
        <end position="329"/>
    </location>
</feature>
<dbReference type="AlphaFoldDB" id="A0A7I7PFH9"/>